<dbReference type="Proteomes" id="UP000464374">
    <property type="component" value="Chromosome"/>
</dbReference>
<proteinExistence type="predicted"/>
<protein>
    <submittedName>
        <fullName evidence="1">Uncharacterized protein</fullName>
    </submittedName>
</protein>
<dbReference type="KEGG" id="trz:GWP43_05075"/>
<evidence type="ECO:0000313" key="1">
    <source>
        <dbReference type="EMBL" id="QHX42918.1"/>
    </source>
</evidence>
<gene>
    <name evidence="1" type="ORF">GWP43_05075</name>
</gene>
<dbReference type="EMBL" id="CP048020">
    <property type="protein sequence ID" value="QHX42918.1"/>
    <property type="molecule type" value="Genomic_DNA"/>
</dbReference>
<reference evidence="1 2" key="1">
    <citation type="submission" date="2020-01" db="EMBL/GenBank/DDBJ databases">
        <title>Complete genome sequence of a human oral phylogroup 1 Treponema sp. strain ATCC 700766, originally isolated from periodontitis dental plaque.</title>
        <authorList>
            <person name="Chan Y."/>
            <person name="Huo Y.-B."/>
            <person name="Yu X.-L."/>
            <person name="Zeng H."/>
            <person name="Leung W.-K."/>
            <person name="Watt R.M."/>
        </authorList>
    </citation>
    <scope>NUCLEOTIDE SEQUENCE [LARGE SCALE GENOMIC DNA]</scope>
    <source>
        <strain evidence="1 2">OMZ 804</strain>
    </source>
</reference>
<accession>A0A6P1XZH5</accession>
<sequence>MTLANQQINDKIQKTVQEQFEAAADTTVKAKINTAINETLIKIFQNGYVQWPWMPKPETFSPSRVPRRK</sequence>
<name>A0A6P1XZH5_9SPIR</name>
<organism evidence="1 2">
    <name type="scientific">Treponema vincentii</name>
    <dbReference type="NCBI Taxonomy" id="69710"/>
    <lineage>
        <taxon>Bacteria</taxon>
        <taxon>Pseudomonadati</taxon>
        <taxon>Spirochaetota</taxon>
        <taxon>Spirochaetia</taxon>
        <taxon>Spirochaetales</taxon>
        <taxon>Treponemataceae</taxon>
        <taxon>Treponema</taxon>
    </lineage>
</organism>
<dbReference type="AlphaFoldDB" id="A0A6P1XZH5"/>
<evidence type="ECO:0000313" key="2">
    <source>
        <dbReference type="Proteomes" id="UP000464374"/>
    </source>
</evidence>
<dbReference type="RefSeq" id="WP_162663197.1">
    <property type="nucleotide sequence ID" value="NZ_CP048020.1"/>
</dbReference>